<gene>
    <name evidence="1" type="ORF">C5Y98_26430</name>
</gene>
<protein>
    <submittedName>
        <fullName evidence="1">Uncharacterized protein</fullName>
    </submittedName>
</protein>
<reference evidence="1 2" key="1">
    <citation type="submission" date="2018-02" db="EMBL/GenBank/DDBJ databases">
        <title>Comparative genomes isolates from brazilian mangrove.</title>
        <authorList>
            <person name="Araujo J.E."/>
            <person name="Taketani R.G."/>
            <person name="Silva M.C.P."/>
            <person name="Loureco M.V."/>
            <person name="Andreote F.D."/>
        </authorList>
    </citation>
    <scope>NUCLEOTIDE SEQUENCE [LARGE SCALE GENOMIC DNA]</scope>
    <source>
        <strain evidence="1 2">NAP PRIS-MGV</strain>
    </source>
</reference>
<proteinExistence type="predicted"/>
<comment type="caution">
    <text evidence="1">The sequence shown here is derived from an EMBL/GenBank/DDBJ whole genome shotgun (WGS) entry which is preliminary data.</text>
</comment>
<dbReference type="AlphaFoldDB" id="A0A2S8F6T1"/>
<accession>A0A2S8F6T1</accession>
<evidence type="ECO:0000313" key="1">
    <source>
        <dbReference type="EMBL" id="PQO27867.1"/>
    </source>
</evidence>
<sequence length="153" mass="16644">MGKPITLPVWLLAAILLLGATVAAGGAWSVTSYRCSLEAARHEKYALGSNQVINELIARGFVEAWKNDSHVMEGFCRSFPGGMDDGGHYLGFNQNPYGIQFTYKANDGFPDVSPGSRVPASGDLWEVQCGSFVGKIVLTAEESRVVRDYYFGE</sequence>
<name>A0A2S8F6T1_9BACT</name>
<evidence type="ECO:0000313" key="2">
    <source>
        <dbReference type="Proteomes" id="UP000239388"/>
    </source>
</evidence>
<dbReference type="Proteomes" id="UP000239388">
    <property type="component" value="Unassembled WGS sequence"/>
</dbReference>
<organism evidence="1 2">
    <name type="scientific">Blastopirellula marina</name>
    <dbReference type="NCBI Taxonomy" id="124"/>
    <lineage>
        <taxon>Bacteria</taxon>
        <taxon>Pseudomonadati</taxon>
        <taxon>Planctomycetota</taxon>
        <taxon>Planctomycetia</taxon>
        <taxon>Pirellulales</taxon>
        <taxon>Pirellulaceae</taxon>
        <taxon>Blastopirellula</taxon>
    </lineage>
</organism>
<dbReference type="RefSeq" id="WP_105359034.1">
    <property type="nucleotide sequence ID" value="NZ_PUIB01000026.1"/>
</dbReference>
<dbReference type="EMBL" id="PUIB01000026">
    <property type="protein sequence ID" value="PQO27867.1"/>
    <property type="molecule type" value="Genomic_DNA"/>
</dbReference>